<evidence type="ECO:0000313" key="3">
    <source>
        <dbReference type="Proteomes" id="UP000199706"/>
    </source>
</evidence>
<dbReference type="AlphaFoldDB" id="A0A1G8FJR2"/>
<accession>A0A1G8FJR2</accession>
<feature type="region of interest" description="Disordered" evidence="1">
    <location>
        <begin position="35"/>
        <end position="100"/>
    </location>
</feature>
<organism evidence="2 3">
    <name type="scientific">Paraburkholderia phenazinium</name>
    <dbReference type="NCBI Taxonomy" id="60549"/>
    <lineage>
        <taxon>Bacteria</taxon>
        <taxon>Pseudomonadati</taxon>
        <taxon>Pseudomonadota</taxon>
        <taxon>Betaproteobacteria</taxon>
        <taxon>Burkholderiales</taxon>
        <taxon>Burkholderiaceae</taxon>
        <taxon>Paraburkholderia</taxon>
    </lineage>
</organism>
<feature type="compositionally biased region" description="Low complexity" evidence="1">
    <location>
        <begin position="35"/>
        <end position="53"/>
    </location>
</feature>
<protein>
    <submittedName>
        <fullName evidence="2">Uncharacterized protein</fullName>
    </submittedName>
</protein>
<name>A0A1G8FJR2_9BURK</name>
<dbReference type="Proteomes" id="UP000199706">
    <property type="component" value="Unassembled WGS sequence"/>
</dbReference>
<dbReference type="RefSeq" id="WP_143016667.1">
    <property type="nucleotide sequence ID" value="NZ_CADERL010000013.1"/>
</dbReference>
<evidence type="ECO:0000313" key="2">
    <source>
        <dbReference type="EMBL" id="SDH82364.1"/>
    </source>
</evidence>
<proteinExistence type="predicted"/>
<dbReference type="EMBL" id="FNCJ01000013">
    <property type="protein sequence ID" value="SDH82364.1"/>
    <property type="molecule type" value="Genomic_DNA"/>
</dbReference>
<gene>
    <name evidence="2" type="ORF">SAMN05216466_113215</name>
</gene>
<sequence length="683" mass="71642">MPFDLSTAVPVEADQGAATAMPAAGTPPIANAAVAPAQGAAQPAAPAAAQPQQGGFDLSTAVPVTSEELQGHAQAGQDAPSPGWWKRLQLPPDDPNSVENTIRREFGAPAVGANPQFEKVANADMPFPDILPTGAGAGLARAAVREGGGVAGVGKAIGKEALDLVGSPIRYLLRGGAANIPAMRDTIDTFKAAGTTPSVGQATQRSIGRVAESASSKVVGGYGVMQKAADTQAAQVGDQVTRLANQLSRDADPFNAGLTIEKGLKGPGGFMDRFKQGQRVLYDKLDSFFRYSDGSSKSVKLPNTMKTLEMLNPTIPGAPSTSKYFQNSEMQGIKDAMLEDLDSVEAFGQRPNIAASNAMVKKAFQPADLQELFKAYGGDNLPYEAVKKIRTLVGEKLDDFSMAGAAPRSQWRTLYRSLSQDLDDAAQATGDPAAIKAMKSANAFTSAGHDQIDNILDRVVRKGASPEQIFEAATNPASMRAGSTKISGVMSSLKPAERDVVASAVLRRMGLAKPGAQNAEGDVFSTSTFLSNWSSMSPAAKDALFSTGTNSKLRPSLDAIAKVASNIKGGAKIFANPSGTAPSEALIRTGIGLINPVTTVPTLVGMGAAHVTARMMTNPRFVDWLAQTLRFRPDMIPVRLPALLNALKDKTSDQPEDVKEDTQDYIDAISSTAGVSAQFQQRR</sequence>
<evidence type="ECO:0000256" key="1">
    <source>
        <dbReference type="SAM" id="MobiDB-lite"/>
    </source>
</evidence>
<dbReference type="OrthoDB" id="6052886at2"/>
<reference evidence="2 3" key="1">
    <citation type="submission" date="2016-10" db="EMBL/GenBank/DDBJ databases">
        <authorList>
            <person name="de Groot N.N."/>
        </authorList>
    </citation>
    <scope>NUCLEOTIDE SEQUENCE [LARGE SCALE GENOMIC DNA]</scope>
    <source>
        <strain evidence="2 3">LMG 2247</strain>
    </source>
</reference>